<dbReference type="EMBL" id="JASPKY010000555">
    <property type="protein sequence ID" value="KAK9693039.1"/>
    <property type="molecule type" value="Genomic_DNA"/>
</dbReference>
<accession>A0AAW1ISZ1</accession>
<name>A0AAW1ISZ1_POPJA</name>
<organism evidence="6 7">
    <name type="scientific">Popillia japonica</name>
    <name type="common">Japanese beetle</name>
    <dbReference type="NCBI Taxonomy" id="7064"/>
    <lineage>
        <taxon>Eukaryota</taxon>
        <taxon>Metazoa</taxon>
        <taxon>Ecdysozoa</taxon>
        <taxon>Arthropoda</taxon>
        <taxon>Hexapoda</taxon>
        <taxon>Insecta</taxon>
        <taxon>Pterygota</taxon>
        <taxon>Neoptera</taxon>
        <taxon>Endopterygota</taxon>
        <taxon>Coleoptera</taxon>
        <taxon>Polyphaga</taxon>
        <taxon>Scarabaeiformia</taxon>
        <taxon>Scarabaeidae</taxon>
        <taxon>Rutelinae</taxon>
        <taxon>Popillia</taxon>
    </lineage>
</organism>
<dbReference type="PANTHER" id="PTHR13948">
    <property type="entry name" value="RNA-BINDING PROTEIN"/>
    <property type="match status" value="1"/>
</dbReference>
<evidence type="ECO:0000313" key="6">
    <source>
        <dbReference type="EMBL" id="KAK9693039.1"/>
    </source>
</evidence>
<dbReference type="AlphaFoldDB" id="A0AAW1ISZ1"/>
<protein>
    <submittedName>
        <fullName evidence="6">G-patch domain</fullName>
    </submittedName>
</protein>
<dbReference type="GO" id="GO:0005634">
    <property type="term" value="C:nucleus"/>
    <property type="evidence" value="ECO:0007669"/>
    <property type="project" value="UniProtKB-SubCell"/>
</dbReference>
<feature type="region of interest" description="Disordered" evidence="4">
    <location>
        <begin position="212"/>
        <end position="235"/>
    </location>
</feature>
<dbReference type="PROSITE" id="PS50174">
    <property type="entry name" value="G_PATCH"/>
    <property type="match status" value="1"/>
</dbReference>
<dbReference type="Proteomes" id="UP001458880">
    <property type="component" value="Unassembled WGS sequence"/>
</dbReference>
<evidence type="ECO:0000256" key="4">
    <source>
        <dbReference type="SAM" id="MobiDB-lite"/>
    </source>
</evidence>
<evidence type="ECO:0000256" key="1">
    <source>
        <dbReference type="ARBA" id="ARBA00004123"/>
    </source>
</evidence>
<proteinExistence type="predicted"/>
<dbReference type="Pfam" id="PF17780">
    <property type="entry name" value="OCRE"/>
    <property type="match status" value="1"/>
</dbReference>
<evidence type="ECO:0000256" key="3">
    <source>
        <dbReference type="ARBA" id="ARBA00023242"/>
    </source>
</evidence>
<keyword evidence="7" id="KW-1185">Reference proteome</keyword>
<keyword evidence="2" id="KW-0694">RNA-binding</keyword>
<keyword evidence="3" id="KW-0539">Nucleus</keyword>
<feature type="compositionally biased region" description="Basic and acidic residues" evidence="4">
    <location>
        <begin position="225"/>
        <end position="235"/>
    </location>
</feature>
<reference evidence="6 7" key="1">
    <citation type="journal article" date="2024" name="BMC Genomics">
        <title>De novo assembly and annotation of Popillia japonica's genome with initial clues to its potential as an invasive pest.</title>
        <authorList>
            <person name="Cucini C."/>
            <person name="Boschi S."/>
            <person name="Funari R."/>
            <person name="Cardaioli E."/>
            <person name="Iannotti N."/>
            <person name="Marturano G."/>
            <person name="Paoli F."/>
            <person name="Bruttini M."/>
            <person name="Carapelli A."/>
            <person name="Frati F."/>
            <person name="Nardi F."/>
        </authorList>
    </citation>
    <scope>NUCLEOTIDE SEQUENCE [LARGE SCALE GENOMIC DNA]</scope>
    <source>
        <strain evidence="6">DMR45628</strain>
    </source>
</reference>
<comment type="subcellular location">
    <subcellularLocation>
        <location evidence="1">Nucleus</location>
    </subcellularLocation>
</comment>
<evidence type="ECO:0000313" key="7">
    <source>
        <dbReference type="Proteomes" id="UP001458880"/>
    </source>
</evidence>
<sequence>MVIGNCIHANTFHFVKLSSVRSEVLFLTRIKTEKASSMDGPKNICSQTQTNAEISTSSSLNYIDRLAESLARQNAKSTADYQRYLTYYKIYYTERLRSRQWMDLQEKYQMDTTNAAAAIAQSAIQQKVCHAAPYPTPISIPNGTDGQTYPIPDITKFMYDKNNGYYYDQVTGLYYDANSTYFWNCVIQQYLYYDKETRTYCLVQSSQENSATKDIQTSETDIQTEPERKEPNEKRFKSISARKVAKDVERWTKHLNQTGTNYSSIETKPAFNKNSANLALGSADLTPHLHYLKDRVKKKITNTSLNVMSRDRAKERRLGYVESNAPQPSKLKKITLESRQTTSGVQPVDGDNVGKKLMRKMGWIDGQGLGKANQGIATFIQAEALNITTAVGFRKSNNEAPKTMAVESYRSLIKQKTRERYQELSSE</sequence>
<dbReference type="GO" id="GO:0000398">
    <property type="term" value="P:mRNA splicing, via spliceosome"/>
    <property type="evidence" value="ECO:0007669"/>
    <property type="project" value="TreeGrafter"/>
</dbReference>
<dbReference type="InterPro" id="IPR041591">
    <property type="entry name" value="OCRE"/>
</dbReference>
<evidence type="ECO:0000259" key="5">
    <source>
        <dbReference type="PROSITE" id="PS50174"/>
    </source>
</evidence>
<dbReference type="GO" id="GO:0003723">
    <property type="term" value="F:RNA binding"/>
    <property type="evidence" value="ECO:0007669"/>
    <property type="project" value="UniProtKB-KW"/>
</dbReference>
<evidence type="ECO:0000256" key="2">
    <source>
        <dbReference type="ARBA" id="ARBA00022884"/>
    </source>
</evidence>
<dbReference type="SMART" id="SM00443">
    <property type="entry name" value="G_patch"/>
    <property type="match status" value="1"/>
</dbReference>
<feature type="domain" description="G-patch" evidence="5">
    <location>
        <begin position="350"/>
        <end position="396"/>
    </location>
</feature>
<comment type="caution">
    <text evidence="6">The sequence shown here is derived from an EMBL/GenBank/DDBJ whole genome shotgun (WGS) entry which is preliminary data.</text>
</comment>
<gene>
    <name evidence="6" type="ORF">QE152_g34476</name>
</gene>
<dbReference type="PANTHER" id="PTHR13948:SF3">
    <property type="entry name" value="FI21118P1"/>
    <property type="match status" value="1"/>
</dbReference>
<feature type="compositionally biased region" description="Polar residues" evidence="4">
    <location>
        <begin position="212"/>
        <end position="223"/>
    </location>
</feature>
<dbReference type="Pfam" id="PF01585">
    <property type="entry name" value="G-patch"/>
    <property type="match status" value="1"/>
</dbReference>
<dbReference type="InterPro" id="IPR000467">
    <property type="entry name" value="G_patch_dom"/>
</dbReference>